<evidence type="ECO:0000313" key="4">
    <source>
        <dbReference type="Proteomes" id="UP001230051"/>
    </source>
</evidence>
<dbReference type="EMBL" id="JAGXEW010000023">
    <property type="protein sequence ID" value="KAK1159071.1"/>
    <property type="molecule type" value="Genomic_DNA"/>
</dbReference>
<comment type="similarity">
    <text evidence="1">Belongs to the CDK5RAP3 family.</text>
</comment>
<name>A0AAD8CYH4_ACIOX</name>
<dbReference type="Proteomes" id="UP001230051">
    <property type="component" value="Unassembled WGS sequence"/>
</dbReference>
<accession>A0AAD8CYH4</accession>
<evidence type="ECO:0000256" key="1">
    <source>
        <dbReference type="ARBA" id="ARBA00007478"/>
    </source>
</evidence>
<dbReference type="GO" id="GO:0007346">
    <property type="term" value="P:regulation of mitotic cell cycle"/>
    <property type="evidence" value="ECO:0007669"/>
    <property type="project" value="TreeGrafter"/>
</dbReference>
<evidence type="ECO:0000256" key="2">
    <source>
        <dbReference type="SAM" id="MobiDB-lite"/>
    </source>
</evidence>
<feature type="region of interest" description="Disordered" evidence="2">
    <location>
        <begin position="243"/>
        <end position="272"/>
    </location>
</feature>
<reference evidence="3" key="1">
    <citation type="submission" date="2022-02" db="EMBL/GenBank/DDBJ databases">
        <title>Atlantic sturgeon de novo genome assembly.</title>
        <authorList>
            <person name="Stock M."/>
            <person name="Klopp C."/>
            <person name="Guiguen Y."/>
            <person name="Cabau C."/>
            <person name="Parinello H."/>
            <person name="Santidrian Yebra-Pimentel E."/>
            <person name="Kuhl H."/>
            <person name="Dirks R.P."/>
            <person name="Guessner J."/>
            <person name="Wuertz S."/>
            <person name="Du K."/>
            <person name="Schartl M."/>
        </authorList>
    </citation>
    <scope>NUCLEOTIDE SEQUENCE</scope>
    <source>
        <strain evidence="3">STURGEONOMICS-FGT-2020</strain>
        <tissue evidence="3">Whole blood</tissue>
    </source>
</reference>
<evidence type="ECO:0008006" key="5">
    <source>
        <dbReference type="Google" id="ProtNLM"/>
    </source>
</evidence>
<dbReference type="PANTHER" id="PTHR14894:SF0">
    <property type="entry name" value="CDK5 REGULATORY SUBUNIT-ASSOCIATED PROTEIN 3"/>
    <property type="match status" value="1"/>
</dbReference>
<keyword evidence="4" id="KW-1185">Reference proteome</keyword>
<dbReference type="GO" id="GO:0012505">
    <property type="term" value="C:endomembrane system"/>
    <property type="evidence" value="ECO:0007669"/>
    <property type="project" value="TreeGrafter"/>
</dbReference>
<dbReference type="InterPro" id="IPR008491">
    <property type="entry name" value="CDK5RAP3"/>
</dbReference>
<sequence length="508" mass="57105">MQGYQNLPIDIQTSKLLDWLVDRRHCNLKWQSSVLQIRGKINTAIQDMPENEEIKTLLAGSYIHYFHCLRIVEILKGTEATSKNIFGRYSSQRMKDWQEIVSLYEKDNAYLAEVASLLVRNVSYEIPSLKKQLSKSQQLQQEFSRKEVECQNGAAIMREKFHSSCKQYGITGDNVKRELQALVKDLPSTLGEVGKETCSLSEAIELYAAFGEFVCDWSSEPALPLLRHTQCRGNTTVYEWRTGSPPSLVERPSVEEEGVPATEDSIDWGTLGSDGDSASDGIDYGIAVADGGVDWGISLEPGALEADAGDIDWGEEAASPVEIEVVEMGTNCPEGVARGEDALTLLENPATRNQFIDELMELEVFLTQRLCEMGEEGDVLSMSQFQLAPTVIQSQTQDKVLGVLSLVKGLIERLTSVRMQHLFMIQASPRYVDRVTELLRQKLKQADILVLKQQAMAERRQEALREQGQLEPRIDLLVQRTKELQKQIESDISQRYNNRPVNLMGVTI</sequence>
<organism evidence="3 4">
    <name type="scientific">Acipenser oxyrinchus oxyrinchus</name>
    <dbReference type="NCBI Taxonomy" id="40147"/>
    <lineage>
        <taxon>Eukaryota</taxon>
        <taxon>Metazoa</taxon>
        <taxon>Chordata</taxon>
        <taxon>Craniata</taxon>
        <taxon>Vertebrata</taxon>
        <taxon>Euteleostomi</taxon>
        <taxon>Actinopterygii</taxon>
        <taxon>Chondrostei</taxon>
        <taxon>Acipenseriformes</taxon>
        <taxon>Acipenseridae</taxon>
        <taxon>Acipenser</taxon>
    </lineage>
</organism>
<proteinExistence type="inferred from homology"/>
<protein>
    <recommendedName>
        <fullName evidence="5">CDK5 regulatory subunit associated protein 3</fullName>
    </recommendedName>
</protein>
<dbReference type="Pfam" id="PF05600">
    <property type="entry name" value="CDK5RAP3"/>
    <property type="match status" value="1"/>
</dbReference>
<dbReference type="AlphaFoldDB" id="A0AAD8CYH4"/>
<evidence type="ECO:0000313" key="3">
    <source>
        <dbReference type="EMBL" id="KAK1159071.1"/>
    </source>
</evidence>
<dbReference type="PANTHER" id="PTHR14894">
    <property type="entry name" value="CDK5 REGULATORY SUBUNIT-ASSOCIATED PROTEIN 3"/>
    <property type="match status" value="1"/>
</dbReference>
<comment type="caution">
    <text evidence="3">The sequence shown here is derived from an EMBL/GenBank/DDBJ whole genome shotgun (WGS) entry which is preliminary data.</text>
</comment>
<gene>
    <name evidence="3" type="ORF">AOXY_G22955</name>
</gene>